<proteinExistence type="predicted"/>
<accession>A0A024B0X8</accession>
<reference evidence="2" key="1">
    <citation type="submission" date="2014-09" db="EMBL/GenBank/DDBJ databases">
        <authorList>
            <person name="Sauder A.B."/>
            <person name="McKenzie Q.R."/>
            <person name="Temple L.M."/>
            <person name="Alexis B.K."/>
            <person name="Al-Atrache Z."/>
            <person name="Lewis L.O."/>
            <person name="Loesser-Casey K.E."/>
            <person name="Mitchell K.J."/>
        </authorList>
    </citation>
    <scope>NUCLEOTIDE SEQUENCE [LARGE SCALE GENOMIC DNA]</scope>
</reference>
<dbReference type="GeneID" id="19526256"/>
<evidence type="ECO:0000313" key="1">
    <source>
        <dbReference type="EMBL" id="AHZ10274.1"/>
    </source>
</evidence>
<protein>
    <submittedName>
        <fullName evidence="1">Uncharacterized protein</fullName>
    </submittedName>
</protein>
<keyword evidence="2" id="KW-1185">Reference proteome</keyword>
<organism evidence="1 2">
    <name type="scientific">Bacillus phage Hakuna</name>
    <dbReference type="NCBI Taxonomy" id="1486659"/>
    <lineage>
        <taxon>Viruses</taxon>
        <taxon>Duplodnaviria</taxon>
        <taxon>Heunggongvirae</taxon>
        <taxon>Uroviricota</taxon>
        <taxon>Caudoviricetes</taxon>
        <taxon>Herelleviridae</taxon>
        <taxon>Bastillevirinae</taxon>
        <taxon>Wphvirus</taxon>
        <taxon>Wphvirus hakuna</taxon>
    </lineage>
</organism>
<sequence length="68" mass="7940">MTRAYIVDSNISFFVRRVYSYGDVFTHNNKEYQVLYITGDTMFIACVSHTHQGKIKRVSKSVVQVKYV</sequence>
<evidence type="ECO:0000313" key="2">
    <source>
        <dbReference type="Proteomes" id="UP000026900"/>
    </source>
</evidence>
<dbReference type="KEGG" id="vg:19526256"/>
<name>A0A024B0X8_9CAUD</name>
<dbReference type="EMBL" id="KJ489399">
    <property type="protein sequence ID" value="AHZ10274.1"/>
    <property type="molecule type" value="Genomic_DNA"/>
</dbReference>
<dbReference type="Proteomes" id="UP000026900">
    <property type="component" value="Segment"/>
</dbReference>
<dbReference type="RefSeq" id="YP_009036705.1">
    <property type="nucleotide sequence ID" value="NC_024213.1"/>
</dbReference>